<protein>
    <submittedName>
        <fullName evidence="2">Uncharacterized protein</fullName>
    </submittedName>
</protein>
<proteinExistence type="predicted"/>
<feature type="region of interest" description="Disordered" evidence="1">
    <location>
        <begin position="1"/>
        <end position="65"/>
    </location>
</feature>
<evidence type="ECO:0000256" key="1">
    <source>
        <dbReference type="SAM" id="MobiDB-lite"/>
    </source>
</evidence>
<feature type="compositionally biased region" description="Polar residues" evidence="1">
    <location>
        <begin position="36"/>
        <end position="45"/>
    </location>
</feature>
<accession>A0ABR3D063</accession>
<evidence type="ECO:0000313" key="3">
    <source>
        <dbReference type="Proteomes" id="UP001451303"/>
    </source>
</evidence>
<sequence>MVFYHEKGTSGSLTSGHSQPSFRRRDDTDSARPAQSFGTRQSKSNPVPADLPLSTSLELDRQTTSNHHRLARCLAERYQVNDYDTRNTQLSDIESSGGSHALHKSCANSYAVADCGVAAHSTSQPRQSSNFPPYRQRIALDETIAPIRHNTRPPARLTDISTLPEIPVLMTGALLCELR</sequence>
<organism evidence="2 3">
    <name type="scientific">Neurospora intermedia</name>
    <dbReference type="NCBI Taxonomy" id="5142"/>
    <lineage>
        <taxon>Eukaryota</taxon>
        <taxon>Fungi</taxon>
        <taxon>Dikarya</taxon>
        <taxon>Ascomycota</taxon>
        <taxon>Pezizomycotina</taxon>
        <taxon>Sordariomycetes</taxon>
        <taxon>Sordariomycetidae</taxon>
        <taxon>Sordariales</taxon>
        <taxon>Sordariaceae</taxon>
        <taxon>Neurospora</taxon>
    </lineage>
</organism>
<feature type="compositionally biased region" description="Polar residues" evidence="1">
    <location>
        <begin position="9"/>
        <end position="21"/>
    </location>
</feature>
<gene>
    <name evidence="2" type="ORF">QR685DRAFT_575678</name>
</gene>
<evidence type="ECO:0000313" key="2">
    <source>
        <dbReference type="EMBL" id="KAL0466059.1"/>
    </source>
</evidence>
<reference evidence="2 3" key="1">
    <citation type="submission" date="2023-09" db="EMBL/GenBank/DDBJ databases">
        <title>Multi-omics analysis of a traditional fermented food reveals byproduct-associated fungal strains for waste-to-food upcycling.</title>
        <authorList>
            <consortium name="Lawrence Berkeley National Laboratory"/>
            <person name="Rekdal V.M."/>
            <person name="Villalobos-Escobedo J.M."/>
            <person name="Rodriguez-Valeron N."/>
            <person name="Garcia M.O."/>
            <person name="Vasquez D.P."/>
            <person name="Damayanti I."/>
            <person name="Sorensen P.M."/>
            <person name="Baidoo E.E."/>
            <person name="De Carvalho A.C."/>
            <person name="Riley R."/>
            <person name="Lipzen A."/>
            <person name="He G."/>
            <person name="Yan M."/>
            <person name="Haridas S."/>
            <person name="Daum C."/>
            <person name="Yoshinaga Y."/>
            <person name="Ng V."/>
            <person name="Grigoriev I.V."/>
            <person name="Munk R."/>
            <person name="Nuraida L."/>
            <person name="Wijaya C.H."/>
            <person name="Morales P.-C."/>
            <person name="Keasling J.D."/>
        </authorList>
    </citation>
    <scope>NUCLEOTIDE SEQUENCE [LARGE SCALE GENOMIC DNA]</scope>
    <source>
        <strain evidence="2 3">FGSC 2613</strain>
    </source>
</reference>
<name>A0ABR3D063_NEUIN</name>
<dbReference type="EMBL" id="JAVLET010000014">
    <property type="protein sequence ID" value="KAL0466059.1"/>
    <property type="molecule type" value="Genomic_DNA"/>
</dbReference>
<comment type="caution">
    <text evidence="2">The sequence shown here is derived from an EMBL/GenBank/DDBJ whole genome shotgun (WGS) entry which is preliminary data.</text>
</comment>
<feature type="compositionally biased region" description="Polar residues" evidence="1">
    <location>
        <begin position="53"/>
        <end position="65"/>
    </location>
</feature>
<keyword evidence="3" id="KW-1185">Reference proteome</keyword>
<dbReference type="Proteomes" id="UP001451303">
    <property type="component" value="Unassembled WGS sequence"/>
</dbReference>